<dbReference type="InterPro" id="IPR001492">
    <property type="entry name" value="Flagellin"/>
</dbReference>
<dbReference type="InterPro" id="IPR013384">
    <property type="entry name" value="Flagell_FlgL"/>
</dbReference>
<evidence type="ECO:0000259" key="2">
    <source>
        <dbReference type="Pfam" id="PF00669"/>
    </source>
</evidence>
<dbReference type="RefSeq" id="WP_343993729.1">
    <property type="nucleotide sequence ID" value="NZ_BAAALG010000007.1"/>
</dbReference>
<dbReference type="Proteomes" id="UP001501581">
    <property type="component" value="Unassembled WGS sequence"/>
</dbReference>
<name>A0ABN1TVM4_9ACTN</name>
<dbReference type="PANTHER" id="PTHR42792">
    <property type="entry name" value="FLAGELLIN"/>
    <property type="match status" value="1"/>
</dbReference>
<sequence>MAIGRVTQNMMVRQSLSAIETNASRLAQSQEQLSTGRRLNRPSDSPGDTIAAMRVRGEQAALAQHTRNAEDGMGWLNQLDGALSSITSQVRRARDLALQGANEGMSSASAREALAVEVDQLRESLIATANSQYLGRPVFGGITAGASAYDASGAWVGQAGAVNRTIGNGVSIAVNVNGPDVFGVDGASLFDELESLSNSLRAGDTAGIQTSITELNTRQDAIITTQAGVGIRAKRVEQVLTDATSSDLSLTSRLSDLEDADLIKAAIDVKLQEVAYQSALATSARVLSNSLLDYLR</sequence>
<keyword evidence="3" id="KW-0282">Flagellum</keyword>
<reference evidence="3 4" key="1">
    <citation type="journal article" date="2019" name="Int. J. Syst. Evol. Microbiol.">
        <title>The Global Catalogue of Microorganisms (GCM) 10K type strain sequencing project: providing services to taxonomists for standard genome sequencing and annotation.</title>
        <authorList>
            <consortium name="The Broad Institute Genomics Platform"/>
            <consortium name="The Broad Institute Genome Sequencing Center for Infectious Disease"/>
            <person name="Wu L."/>
            <person name="Ma J."/>
        </authorList>
    </citation>
    <scope>NUCLEOTIDE SEQUENCE [LARGE SCALE GENOMIC DNA]</scope>
    <source>
        <strain evidence="3 4">JCM 13008</strain>
    </source>
</reference>
<keyword evidence="3" id="KW-0966">Cell projection</keyword>
<dbReference type="SUPFAM" id="SSF64518">
    <property type="entry name" value="Phase 1 flagellin"/>
    <property type="match status" value="1"/>
</dbReference>
<proteinExistence type="predicted"/>
<dbReference type="PANTHER" id="PTHR42792:SF1">
    <property type="entry name" value="FLAGELLAR HOOK-ASSOCIATED PROTEIN 3"/>
    <property type="match status" value="1"/>
</dbReference>
<feature type="region of interest" description="Disordered" evidence="1">
    <location>
        <begin position="27"/>
        <end position="47"/>
    </location>
</feature>
<accession>A0ABN1TVM4</accession>
<dbReference type="InterPro" id="IPR001029">
    <property type="entry name" value="Flagellin_N"/>
</dbReference>
<organism evidence="3 4">
    <name type="scientific">Nocardioides dubius</name>
    <dbReference type="NCBI Taxonomy" id="317019"/>
    <lineage>
        <taxon>Bacteria</taxon>
        <taxon>Bacillati</taxon>
        <taxon>Actinomycetota</taxon>
        <taxon>Actinomycetes</taxon>
        <taxon>Propionibacteriales</taxon>
        <taxon>Nocardioidaceae</taxon>
        <taxon>Nocardioides</taxon>
    </lineage>
</organism>
<comment type="caution">
    <text evidence="3">The sequence shown here is derived from an EMBL/GenBank/DDBJ whole genome shotgun (WGS) entry which is preliminary data.</text>
</comment>
<evidence type="ECO:0000256" key="1">
    <source>
        <dbReference type="SAM" id="MobiDB-lite"/>
    </source>
</evidence>
<keyword evidence="3" id="KW-0969">Cilium</keyword>
<keyword evidence="4" id="KW-1185">Reference proteome</keyword>
<protein>
    <submittedName>
        <fullName evidence="3">Flagellar hook-associated protein FlgL</fullName>
    </submittedName>
</protein>
<feature type="domain" description="Flagellin N-terminal" evidence="2">
    <location>
        <begin position="7"/>
        <end position="136"/>
    </location>
</feature>
<dbReference type="NCBIfam" id="TIGR02550">
    <property type="entry name" value="flagell_flgL"/>
    <property type="match status" value="1"/>
</dbReference>
<dbReference type="Gene3D" id="1.20.1330.10">
    <property type="entry name" value="f41 fragment of flagellin, N-terminal domain"/>
    <property type="match status" value="1"/>
</dbReference>
<dbReference type="EMBL" id="BAAALG010000007">
    <property type="protein sequence ID" value="GAA1101078.1"/>
    <property type="molecule type" value="Genomic_DNA"/>
</dbReference>
<gene>
    <name evidence="3" type="primary">flgL</name>
    <name evidence="3" type="ORF">GCM10009668_19060</name>
</gene>
<evidence type="ECO:0000313" key="3">
    <source>
        <dbReference type="EMBL" id="GAA1101078.1"/>
    </source>
</evidence>
<dbReference type="Pfam" id="PF00669">
    <property type="entry name" value="Flagellin_N"/>
    <property type="match status" value="1"/>
</dbReference>
<evidence type="ECO:0000313" key="4">
    <source>
        <dbReference type="Proteomes" id="UP001501581"/>
    </source>
</evidence>
<feature type="compositionally biased region" description="Polar residues" evidence="1">
    <location>
        <begin position="27"/>
        <end position="37"/>
    </location>
</feature>